<dbReference type="Pfam" id="PF00202">
    <property type="entry name" value="Aminotran_3"/>
    <property type="match status" value="1"/>
</dbReference>
<dbReference type="GO" id="GO:0005829">
    <property type="term" value="C:cytosol"/>
    <property type="evidence" value="ECO:0007669"/>
    <property type="project" value="TreeGrafter"/>
</dbReference>
<dbReference type="OrthoDB" id="9801834at2"/>
<keyword evidence="3" id="KW-0808">Transferase</keyword>
<dbReference type="AlphaFoldDB" id="A0A3R7HKK0"/>
<dbReference type="InterPro" id="IPR005814">
    <property type="entry name" value="Aminotrans_3"/>
</dbReference>
<dbReference type="GO" id="GO:0030170">
    <property type="term" value="F:pyridoxal phosphate binding"/>
    <property type="evidence" value="ECO:0007669"/>
    <property type="project" value="InterPro"/>
</dbReference>
<dbReference type="Gene3D" id="3.90.1150.10">
    <property type="entry name" value="Aspartate Aminotransferase, domain 1"/>
    <property type="match status" value="1"/>
</dbReference>
<dbReference type="Proteomes" id="UP000028058">
    <property type="component" value="Unassembled WGS sequence"/>
</dbReference>
<evidence type="ECO:0000256" key="3">
    <source>
        <dbReference type="ARBA" id="ARBA00022679"/>
    </source>
</evidence>
<comment type="similarity">
    <text evidence="1 5">Belongs to the class-III pyridoxal-phosphate-dependent aminotransferase family.</text>
</comment>
<protein>
    <submittedName>
        <fullName evidence="6">Aminotransferase class III-fold pyridoxal phosphate-dependent enzyme</fullName>
    </submittedName>
</protein>
<evidence type="ECO:0000313" key="6">
    <source>
        <dbReference type="EMBL" id="RKM97458.1"/>
    </source>
</evidence>
<keyword evidence="4 5" id="KW-0663">Pyridoxal phosphate</keyword>
<dbReference type="PROSITE" id="PS00600">
    <property type="entry name" value="AA_TRANSFER_CLASS_3"/>
    <property type="match status" value="1"/>
</dbReference>
<evidence type="ECO:0000256" key="2">
    <source>
        <dbReference type="ARBA" id="ARBA00022576"/>
    </source>
</evidence>
<dbReference type="GO" id="GO:0008483">
    <property type="term" value="F:transaminase activity"/>
    <property type="evidence" value="ECO:0007669"/>
    <property type="project" value="UniProtKB-KW"/>
</dbReference>
<comment type="caution">
    <text evidence="6">The sequence shown here is derived from an EMBL/GenBank/DDBJ whole genome shotgun (WGS) entry which is preliminary data.</text>
</comment>
<evidence type="ECO:0000256" key="4">
    <source>
        <dbReference type="ARBA" id="ARBA00022898"/>
    </source>
</evidence>
<keyword evidence="2 6" id="KW-0032">Aminotransferase</keyword>
<sequence>MLHFSAQRIDDLLVLERGEGPYVFDTRGKRYIDALSSLFCSQLGYSYGAEMAEAATAQLTRLAFNTTWGTAHPPAIELAERLTALAPEGMTRVFFTSGGSEAVEAAWKIAREYHLANGEPRRTKAIARETAYHGVTLGALSFTGLPRFKEPFGRAPVDVTHVSATNAFRAPDGGDPAAFCARLLAEVEEAITAAGPDEVALIIAEPVQNAGGCFTPPPGYWRGLRALADRYGALLMADEVITGCGRLGEWFGIAREGVTPDLVSLAKGLTSAYAPMGAVVVAERVAAALTGTGRPLRHGVTFGGHPLSAAVALRNIEIFERDGVLENVRALSPYLESRLAGLRSLPIVGDVRGAGFFWALELVKDEADTRFDTAERDRLLRGMLPRRLREAGIIARPDDRGDSVLQIAPPLICDRGVLDEIVDGLAEVLTDAV</sequence>
<proteinExistence type="inferred from homology"/>
<dbReference type="InterPro" id="IPR015422">
    <property type="entry name" value="PyrdxlP-dep_Trfase_small"/>
</dbReference>
<dbReference type="PANTHER" id="PTHR43094:SF1">
    <property type="entry name" value="AMINOTRANSFERASE CLASS-III"/>
    <property type="match status" value="1"/>
</dbReference>
<dbReference type="FunFam" id="3.40.640.10:FF:000014">
    <property type="entry name" value="Adenosylmethionine-8-amino-7-oxononanoate aminotransferase, probable"/>
    <property type="match status" value="1"/>
</dbReference>
<accession>A0A3R7HKK0</accession>
<dbReference type="EMBL" id="JNAD02000003">
    <property type="protein sequence ID" value="RKM97458.1"/>
    <property type="molecule type" value="Genomic_DNA"/>
</dbReference>
<dbReference type="InterPro" id="IPR015421">
    <property type="entry name" value="PyrdxlP-dep_Trfase_major"/>
</dbReference>
<dbReference type="InterPro" id="IPR015424">
    <property type="entry name" value="PyrdxlP-dep_Trfase"/>
</dbReference>
<organism evidence="6 7">
    <name type="scientific">Streptomyces xinghaiensis</name>
    <dbReference type="NCBI Taxonomy" id="1038928"/>
    <lineage>
        <taxon>Bacteria</taxon>
        <taxon>Bacillati</taxon>
        <taxon>Actinomycetota</taxon>
        <taxon>Actinomycetes</taxon>
        <taxon>Kitasatosporales</taxon>
        <taxon>Streptomycetaceae</taxon>
        <taxon>Streptomyces</taxon>
    </lineage>
</organism>
<reference evidence="6 7" key="1">
    <citation type="journal article" date="2014" name="Genome Announc.">
        <title>Draft Genome Sequence of Streptomyces fradiae ATCC 19609, a Strain Highly Sensitive to Antibiotics.</title>
        <authorList>
            <person name="Bekker O.B."/>
            <person name="Klimina K.M."/>
            <person name="Vatlin A.A."/>
            <person name="Zakharevich N.V."/>
            <person name="Kasianov A.S."/>
            <person name="Danilenko V.N."/>
        </authorList>
    </citation>
    <scope>NUCLEOTIDE SEQUENCE [LARGE SCALE GENOMIC DNA]</scope>
    <source>
        <strain evidence="6 7">ATCC 19609</strain>
    </source>
</reference>
<dbReference type="PANTHER" id="PTHR43094">
    <property type="entry name" value="AMINOTRANSFERASE"/>
    <property type="match status" value="1"/>
</dbReference>
<evidence type="ECO:0000256" key="1">
    <source>
        <dbReference type="ARBA" id="ARBA00008954"/>
    </source>
</evidence>
<gene>
    <name evidence="6" type="ORF">SFRA_007320</name>
</gene>
<evidence type="ECO:0000313" key="7">
    <source>
        <dbReference type="Proteomes" id="UP000028058"/>
    </source>
</evidence>
<name>A0A3R7HKK0_9ACTN</name>
<dbReference type="PIRSF" id="PIRSF000521">
    <property type="entry name" value="Transaminase_4ab_Lys_Orn"/>
    <property type="match status" value="1"/>
</dbReference>
<dbReference type="Gene3D" id="3.40.640.10">
    <property type="entry name" value="Type I PLP-dependent aspartate aminotransferase-like (Major domain)"/>
    <property type="match status" value="1"/>
</dbReference>
<keyword evidence="7" id="KW-1185">Reference proteome</keyword>
<dbReference type="InterPro" id="IPR049704">
    <property type="entry name" value="Aminotrans_3_PPA_site"/>
</dbReference>
<dbReference type="SUPFAM" id="SSF53383">
    <property type="entry name" value="PLP-dependent transferases"/>
    <property type="match status" value="1"/>
</dbReference>
<dbReference type="CDD" id="cd00610">
    <property type="entry name" value="OAT_like"/>
    <property type="match status" value="1"/>
</dbReference>
<evidence type="ECO:0000256" key="5">
    <source>
        <dbReference type="RuleBase" id="RU003560"/>
    </source>
</evidence>